<dbReference type="InterPro" id="IPR055411">
    <property type="entry name" value="LRR_FXL15/At3g58940/PEG3-like"/>
</dbReference>
<dbReference type="SMART" id="SM00579">
    <property type="entry name" value="FBD"/>
    <property type="match status" value="1"/>
</dbReference>
<evidence type="ECO:0000313" key="2">
    <source>
        <dbReference type="EMBL" id="KAG7604955.1"/>
    </source>
</evidence>
<dbReference type="PANTHER" id="PTHR31900:SF34">
    <property type="entry name" value="EMB|CAB62440.1-RELATED"/>
    <property type="match status" value="1"/>
</dbReference>
<reference evidence="2 3" key="1">
    <citation type="submission" date="2020-12" db="EMBL/GenBank/DDBJ databases">
        <title>Concerted genomic and epigenomic changes stabilize Arabidopsis allopolyploids.</title>
        <authorList>
            <person name="Chen Z."/>
        </authorList>
    </citation>
    <scope>NUCLEOTIDE SEQUENCE [LARGE SCALE GENOMIC DNA]</scope>
    <source>
        <strain evidence="2">Allo738</strain>
        <tissue evidence="2">Leaf</tissue>
    </source>
</reference>
<protein>
    <submittedName>
        <fullName evidence="2">FBD domain</fullName>
    </submittedName>
</protein>
<dbReference type="InterPro" id="IPR050232">
    <property type="entry name" value="FBL13/AtMIF1-like"/>
</dbReference>
<organism evidence="2 3">
    <name type="scientific">Arabidopsis thaliana x Arabidopsis arenosa</name>
    <dbReference type="NCBI Taxonomy" id="1240361"/>
    <lineage>
        <taxon>Eukaryota</taxon>
        <taxon>Viridiplantae</taxon>
        <taxon>Streptophyta</taxon>
        <taxon>Embryophyta</taxon>
        <taxon>Tracheophyta</taxon>
        <taxon>Spermatophyta</taxon>
        <taxon>Magnoliopsida</taxon>
        <taxon>eudicotyledons</taxon>
        <taxon>Gunneridae</taxon>
        <taxon>Pentapetalae</taxon>
        <taxon>rosids</taxon>
        <taxon>malvids</taxon>
        <taxon>Brassicales</taxon>
        <taxon>Brassicaceae</taxon>
        <taxon>Camelineae</taxon>
        <taxon>Arabidopsis</taxon>
    </lineage>
</organism>
<dbReference type="Pfam" id="PF24758">
    <property type="entry name" value="LRR_At5g56370"/>
    <property type="match status" value="1"/>
</dbReference>
<comment type="caution">
    <text evidence="2">The sequence shown here is derived from an EMBL/GenBank/DDBJ whole genome shotgun (WGS) entry which is preliminary data.</text>
</comment>
<dbReference type="Proteomes" id="UP000694240">
    <property type="component" value="Chromosome 5"/>
</dbReference>
<keyword evidence="3" id="KW-1185">Reference proteome</keyword>
<gene>
    <name evidence="2" type="ORF">ISN45_At05g039860</name>
</gene>
<proteinExistence type="predicted"/>
<feature type="domain" description="FBD" evidence="1">
    <location>
        <begin position="309"/>
        <end position="382"/>
    </location>
</feature>
<sequence length="382" mass="43533">MMPRLEYKDDKKSKQSIWLFLDQSLQLHKAPVLHSLCIKLGSQCPVDVEVGKWVAKAVDRFVRKLKFKLLWSADPISLPKSLYTCETLVKLKISDKVLTDFPSSPACLPSLKKLNLINVVYKDDASLIRFLSSCSVIEKLRVEREGNDNIKNFNVIVPSLHDLTYTDYNDIYSYVGNSVRFLVIDTPAVKYIHLTNCSKQYCLIKNMPCLDRAYISVHTYADDKLPRSLSSVLFLELDLADEMLLRCSAINFSRLTELIICPDESDWLEPLMLLLGKSPKLKKLSVDYGPTENPEDLPLSWNEPSSVPGCLSSHLEIFEWVEKYGGRVEELGFVTYILANSKCLKRATISLRSAFNLEQKQKVMKELDSIPRVSKSSQLLLK</sequence>
<evidence type="ECO:0000259" key="1">
    <source>
        <dbReference type="SMART" id="SM00579"/>
    </source>
</evidence>
<dbReference type="PANTHER" id="PTHR31900">
    <property type="entry name" value="F-BOX/RNI SUPERFAMILY PROTEIN-RELATED"/>
    <property type="match status" value="1"/>
</dbReference>
<name>A0A8T2CZA2_9BRAS</name>
<dbReference type="InterPro" id="IPR006566">
    <property type="entry name" value="FBD"/>
</dbReference>
<accession>A0A8T2CZA2</accession>
<dbReference type="EMBL" id="JAEFBK010000005">
    <property type="protein sequence ID" value="KAG7604955.1"/>
    <property type="molecule type" value="Genomic_DNA"/>
</dbReference>
<dbReference type="Pfam" id="PF08387">
    <property type="entry name" value="FBD"/>
    <property type="match status" value="1"/>
</dbReference>
<dbReference type="AlphaFoldDB" id="A0A8T2CZA2"/>
<evidence type="ECO:0000313" key="3">
    <source>
        <dbReference type="Proteomes" id="UP000694240"/>
    </source>
</evidence>